<dbReference type="RefSeq" id="WP_112403905.1">
    <property type="nucleotide sequence ID" value="NZ_QLTR01000011.1"/>
</dbReference>
<comment type="caution">
    <text evidence="2">The sequence shown here is derived from an EMBL/GenBank/DDBJ whole genome shotgun (WGS) entry which is preliminary data.</text>
</comment>
<gene>
    <name evidence="2" type="ORF">DET48_111106</name>
</gene>
<accession>A0A329EK15</accession>
<sequence>MRDRNKLKSEYESQLIADGIGNSPKAKTFEEYEAGYESDPVPTCAKQLQSKIGGEFGRARAAFNILSKESTPSTIERQKPFWFSNLEQRLFESVQKATDNLWNQTDSEIQILAQSRSKIAEGHAEKAWQETKQLLEVINELEAQLSAKNDEISEKHAEIKRLFEYEKEAIKLSTENRILSERIEELEIRLEKSATDNHRVDTLKFEKEMLTRKVSDLEKYVEELKVIINSINHLYSSFNKQPCSDAEKLAKGIVEKIDGTDTN</sequence>
<proteinExistence type="predicted"/>
<evidence type="ECO:0000313" key="3">
    <source>
        <dbReference type="Proteomes" id="UP000248729"/>
    </source>
</evidence>
<dbReference type="Proteomes" id="UP000248729">
    <property type="component" value="Unassembled WGS sequence"/>
</dbReference>
<keyword evidence="1" id="KW-0175">Coiled coil</keyword>
<organism evidence="2 3">
    <name type="scientific">Vibrio diazotrophicus</name>
    <dbReference type="NCBI Taxonomy" id="685"/>
    <lineage>
        <taxon>Bacteria</taxon>
        <taxon>Pseudomonadati</taxon>
        <taxon>Pseudomonadota</taxon>
        <taxon>Gammaproteobacteria</taxon>
        <taxon>Vibrionales</taxon>
        <taxon>Vibrionaceae</taxon>
        <taxon>Vibrio</taxon>
    </lineage>
</organism>
<evidence type="ECO:0008006" key="4">
    <source>
        <dbReference type="Google" id="ProtNLM"/>
    </source>
</evidence>
<dbReference type="EMBL" id="QLTR01000011">
    <property type="protein sequence ID" value="RAS63557.1"/>
    <property type="molecule type" value="Genomic_DNA"/>
</dbReference>
<dbReference type="AlphaFoldDB" id="A0A329EK15"/>
<evidence type="ECO:0000256" key="1">
    <source>
        <dbReference type="SAM" id="Coils"/>
    </source>
</evidence>
<dbReference type="Gene3D" id="1.10.287.1490">
    <property type="match status" value="1"/>
</dbReference>
<name>A0A329EK15_VIBDI</name>
<protein>
    <recommendedName>
        <fullName evidence="4">KfrA N-terminal DNA-binding domain-containing protein</fullName>
    </recommendedName>
</protein>
<reference evidence="2 3" key="1">
    <citation type="submission" date="2018-06" db="EMBL/GenBank/DDBJ databases">
        <title>Freshwater and sediment microbial communities from various areas in North America, analyzing microbe dynamics in response to fracking.</title>
        <authorList>
            <person name="Lamendella R."/>
        </authorList>
    </citation>
    <scope>NUCLEOTIDE SEQUENCE [LARGE SCALE GENOMIC DNA]</scope>
    <source>
        <strain evidence="2 3">99A</strain>
    </source>
</reference>
<evidence type="ECO:0000313" key="2">
    <source>
        <dbReference type="EMBL" id="RAS63557.1"/>
    </source>
</evidence>
<feature type="coiled-coil region" evidence="1">
    <location>
        <begin position="131"/>
        <end position="196"/>
    </location>
</feature>